<feature type="domain" description="Spore germination GerAC-like C-terminal" evidence="9">
    <location>
        <begin position="212"/>
        <end position="377"/>
    </location>
</feature>
<dbReference type="PANTHER" id="PTHR35789">
    <property type="entry name" value="SPORE GERMINATION PROTEIN B3"/>
    <property type="match status" value="1"/>
</dbReference>
<dbReference type="PROSITE" id="PS51257">
    <property type="entry name" value="PROKAR_LIPOPROTEIN"/>
    <property type="match status" value="1"/>
</dbReference>
<dbReference type="Pfam" id="PF25198">
    <property type="entry name" value="Spore_GerAC_N"/>
    <property type="match status" value="1"/>
</dbReference>
<dbReference type="NCBIfam" id="TIGR02887">
    <property type="entry name" value="spore_ger_x_C"/>
    <property type="match status" value="1"/>
</dbReference>
<evidence type="ECO:0000256" key="3">
    <source>
        <dbReference type="ARBA" id="ARBA00022544"/>
    </source>
</evidence>
<keyword evidence="12" id="KW-1185">Reference proteome</keyword>
<dbReference type="OrthoDB" id="9816067at2"/>
<evidence type="ECO:0000256" key="4">
    <source>
        <dbReference type="ARBA" id="ARBA00022729"/>
    </source>
</evidence>
<comment type="similarity">
    <text evidence="2">Belongs to the GerABKC lipoprotein family.</text>
</comment>
<accession>A0A1Y0ILR5</accession>
<dbReference type="Gene3D" id="3.30.300.210">
    <property type="entry name" value="Nutrient germinant receptor protein C, domain 3"/>
    <property type="match status" value="1"/>
</dbReference>
<dbReference type="PANTHER" id="PTHR35789:SF1">
    <property type="entry name" value="SPORE GERMINATION PROTEIN B3"/>
    <property type="match status" value="1"/>
</dbReference>
<dbReference type="KEGG" id="tum:CBW65_10930"/>
<reference evidence="12" key="1">
    <citation type="submission" date="2017-05" db="EMBL/GenBank/DDBJ databases">
        <authorList>
            <person name="Sung H."/>
        </authorList>
    </citation>
    <scope>NUCLEOTIDE SEQUENCE [LARGE SCALE GENOMIC DNA]</scope>
    <source>
        <strain evidence="12">AR23208</strain>
    </source>
</reference>
<keyword evidence="3" id="KW-0309">Germination</keyword>
<comment type="subcellular location">
    <subcellularLocation>
        <location evidence="1">Membrane</location>
        <topology evidence="1">Lipid-anchor</topology>
    </subcellularLocation>
</comment>
<organism evidence="11 12">
    <name type="scientific">Tumebacillus avium</name>
    <dbReference type="NCBI Taxonomy" id="1903704"/>
    <lineage>
        <taxon>Bacteria</taxon>
        <taxon>Bacillati</taxon>
        <taxon>Bacillota</taxon>
        <taxon>Bacilli</taxon>
        <taxon>Bacillales</taxon>
        <taxon>Alicyclobacillaceae</taxon>
        <taxon>Tumebacillus</taxon>
    </lineage>
</organism>
<dbReference type="Proteomes" id="UP000195437">
    <property type="component" value="Chromosome"/>
</dbReference>
<evidence type="ECO:0000256" key="8">
    <source>
        <dbReference type="SAM" id="SignalP"/>
    </source>
</evidence>
<evidence type="ECO:0000313" key="12">
    <source>
        <dbReference type="Proteomes" id="UP000195437"/>
    </source>
</evidence>
<dbReference type="InterPro" id="IPR057336">
    <property type="entry name" value="GerAC_N"/>
</dbReference>
<dbReference type="InterPro" id="IPR046953">
    <property type="entry name" value="Spore_GerAC-like_C"/>
</dbReference>
<evidence type="ECO:0000313" key="11">
    <source>
        <dbReference type="EMBL" id="ARU61462.1"/>
    </source>
</evidence>
<dbReference type="InterPro" id="IPR038501">
    <property type="entry name" value="Spore_GerAC_C_sf"/>
</dbReference>
<evidence type="ECO:0000256" key="6">
    <source>
        <dbReference type="ARBA" id="ARBA00023139"/>
    </source>
</evidence>
<evidence type="ECO:0000256" key="5">
    <source>
        <dbReference type="ARBA" id="ARBA00023136"/>
    </source>
</evidence>
<evidence type="ECO:0000259" key="10">
    <source>
        <dbReference type="Pfam" id="PF25198"/>
    </source>
</evidence>
<evidence type="ECO:0000256" key="2">
    <source>
        <dbReference type="ARBA" id="ARBA00007886"/>
    </source>
</evidence>
<gene>
    <name evidence="11" type="ORF">CBW65_10930</name>
</gene>
<keyword evidence="4 8" id="KW-0732">Signal</keyword>
<dbReference type="GO" id="GO:0009847">
    <property type="term" value="P:spore germination"/>
    <property type="evidence" value="ECO:0007669"/>
    <property type="project" value="InterPro"/>
</dbReference>
<keyword evidence="7" id="KW-0449">Lipoprotein</keyword>
<evidence type="ECO:0000256" key="1">
    <source>
        <dbReference type="ARBA" id="ARBA00004635"/>
    </source>
</evidence>
<feature type="chain" id="PRO_5038508479" evidence="8">
    <location>
        <begin position="32"/>
        <end position="380"/>
    </location>
</feature>
<sequence length="380" mass="42485">MSRRKLLNKTRRNVACWLLLFCLPLLLSGCAAEIERPTLEDLGMVGVIGIDQLDGKKMRVTVSMPQPEQNAKDKTQTYSTNAQMLHQATMDLSTASERTLSLGQLRVVLFGEEYARETGLMASLVHLYRDATVGDKVFVAVVHGKAEDVIKAKYTAKSNISIFLNDLLRPRLATAFSPFTGIHDFIYAATDKVADPMVPYLEPQEHTVKVTKVALFHGDKMYTTMTQHEGKIARLLMDRRVVPDLRLHIVEDVNKPLVNLIISYIQGKCDVKSNGQLKNPVISIKVTLRGQIVEYGGNLDLSEADAVKKVEAAISDEVKKQMTTLIGRFQEEGIDPVGLGESIRSKYRGPWSEQEWKKQFQQAKISVNVRTEVVSTGTLR</sequence>
<feature type="signal peptide" evidence="8">
    <location>
        <begin position="1"/>
        <end position="31"/>
    </location>
</feature>
<keyword evidence="6" id="KW-0564">Palmitate</keyword>
<name>A0A1Y0ILR5_9BACL</name>
<dbReference type="GO" id="GO:0016020">
    <property type="term" value="C:membrane"/>
    <property type="evidence" value="ECO:0007669"/>
    <property type="project" value="UniProtKB-SubCell"/>
</dbReference>
<protein>
    <submittedName>
        <fullName evidence="11">Uncharacterized protein</fullName>
    </submittedName>
</protein>
<proteinExistence type="inferred from homology"/>
<dbReference type="InterPro" id="IPR008844">
    <property type="entry name" value="Spore_GerAC-like"/>
</dbReference>
<dbReference type="EMBL" id="CP021434">
    <property type="protein sequence ID" value="ARU61462.1"/>
    <property type="molecule type" value="Genomic_DNA"/>
</dbReference>
<dbReference type="RefSeq" id="WP_087456842.1">
    <property type="nucleotide sequence ID" value="NZ_CP021434.1"/>
</dbReference>
<evidence type="ECO:0000256" key="7">
    <source>
        <dbReference type="ARBA" id="ARBA00023288"/>
    </source>
</evidence>
<dbReference type="AlphaFoldDB" id="A0A1Y0ILR5"/>
<feature type="domain" description="Spore germination protein N-terminal" evidence="10">
    <location>
        <begin position="38"/>
        <end position="202"/>
    </location>
</feature>
<evidence type="ECO:0000259" key="9">
    <source>
        <dbReference type="Pfam" id="PF05504"/>
    </source>
</evidence>
<dbReference type="Pfam" id="PF05504">
    <property type="entry name" value="Spore_GerAC"/>
    <property type="match status" value="1"/>
</dbReference>
<keyword evidence="5" id="KW-0472">Membrane</keyword>